<evidence type="ECO:0000313" key="2">
    <source>
        <dbReference type="Proteomes" id="UP001523216"/>
    </source>
</evidence>
<keyword evidence="1" id="KW-0378">Hydrolase</keyword>
<gene>
    <name evidence="1" type="ORF">LXN57_30310</name>
</gene>
<protein>
    <submittedName>
        <fullName evidence="1">3'-5' exonuclease</fullName>
    </submittedName>
</protein>
<keyword evidence="1" id="KW-0540">Nuclease</keyword>
<name>A0ABT0Y8S9_9ACTN</name>
<dbReference type="Proteomes" id="UP001523216">
    <property type="component" value="Unassembled WGS sequence"/>
</dbReference>
<accession>A0ABT0Y8S9</accession>
<dbReference type="InterPro" id="IPR036397">
    <property type="entry name" value="RNaseH_sf"/>
</dbReference>
<dbReference type="CDD" id="cd06127">
    <property type="entry name" value="DEDDh"/>
    <property type="match status" value="1"/>
</dbReference>
<comment type="caution">
    <text evidence="1">The sequence shown here is derived from an EMBL/GenBank/DDBJ whole genome shotgun (WGS) entry which is preliminary data.</text>
</comment>
<sequence>MATAYTTGIDPGRAIPARPWISPGLAGTALSGQPTLDGIRPALHARLTGAWLVGHNISVDWRLLHRHLPDLSIAGLLDTMRLAKAANLPSRLGLTNLLAHLNLTAAVTAAAPGSRPRRALWDTTATAMLLPALIRHRFISDSTLQQVTAVAGTPIARPTPAAEAATDPPPTLFE</sequence>
<reference evidence="1 2" key="1">
    <citation type="submission" date="2022-06" db="EMBL/GenBank/DDBJ databases">
        <title>Actinoplanes abujensis sp. nov., isolated from Nigerian arid soil.</title>
        <authorList>
            <person name="Ding P."/>
        </authorList>
    </citation>
    <scope>NUCLEOTIDE SEQUENCE [LARGE SCALE GENOMIC DNA]</scope>
    <source>
        <strain evidence="2">TRM88002</strain>
    </source>
</reference>
<proteinExistence type="predicted"/>
<evidence type="ECO:0000313" key="1">
    <source>
        <dbReference type="EMBL" id="MCM4081872.1"/>
    </source>
</evidence>
<dbReference type="EMBL" id="JAMQOL010000044">
    <property type="protein sequence ID" value="MCM4081872.1"/>
    <property type="molecule type" value="Genomic_DNA"/>
</dbReference>
<dbReference type="Gene3D" id="3.30.420.10">
    <property type="entry name" value="Ribonuclease H-like superfamily/Ribonuclease H"/>
    <property type="match status" value="1"/>
</dbReference>
<organism evidence="1 2">
    <name type="scientific">Paractinoplanes hotanensis</name>
    <dbReference type="NCBI Taxonomy" id="2906497"/>
    <lineage>
        <taxon>Bacteria</taxon>
        <taxon>Bacillati</taxon>
        <taxon>Actinomycetota</taxon>
        <taxon>Actinomycetes</taxon>
        <taxon>Micromonosporales</taxon>
        <taxon>Micromonosporaceae</taxon>
        <taxon>Paractinoplanes</taxon>
    </lineage>
</organism>
<dbReference type="RefSeq" id="WP_251801614.1">
    <property type="nucleotide sequence ID" value="NZ_JAMQOL010000044.1"/>
</dbReference>
<keyword evidence="1" id="KW-0269">Exonuclease</keyword>
<dbReference type="InterPro" id="IPR012337">
    <property type="entry name" value="RNaseH-like_sf"/>
</dbReference>
<dbReference type="GO" id="GO:0004527">
    <property type="term" value="F:exonuclease activity"/>
    <property type="evidence" value="ECO:0007669"/>
    <property type="project" value="UniProtKB-KW"/>
</dbReference>
<keyword evidence="2" id="KW-1185">Reference proteome</keyword>
<dbReference type="SUPFAM" id="SSF53098">
    <property type="entry name" value="Ribonuclease H-like"/>
    <property type="match status" value="1"/>
</dbReference>